<proteinExistence type="predicted"/>
<dbReference type="AlphaFoldDB" id="A0A1M6KFV8"/>
<dbReference type="OrthoDB" id="9790372at2"/>
<name>A0A1M6KFV8_9FIRM</name>
<keyword evidence="2" id="KW-1185">Reference proteome</keyword>
<sequence>MELDITSIIKNIGASIGFEMTERLEDLDSIGTVTFTSPVTVKGKATSFNAMIEVEGEAQIDFKTVCDRCGETIERHITVPIRENIVESGEERQDAGTDEEDRFTYSGHVIILDRMVADAILLSLPMQQLCSEDCKGLCPSCGKKLTGLPCDCGGDQAIDPRLESLKGFFNQ</sequence>
<accession>A0A1M6KFV8</accession>
<protein>
    <recommendedName>
        <fullName evidence="3">DUF177 domain-containing protein</fullName>
    </recommendedName>
</protein>
<gene>
    <name evidence="1" type="ORF">SAMN05444373_10783</name>
</gene>
<organism evidence="1 2">
    <name type="scientific">Thermoclostridium caenicola</name>
    <dbReference type="NCBI Taxonomy" id="659425"/>
    <lineage>
        <taxon>Bacteria</taxon>
        <taxon>Bacillati</taxon>
        <taxon>Bacillota</taxon>
        <taxon>Clostridia</taxon>
        <taxon>Eubacteriales</taxon>
        <taxon>Oscillospiraceae</taxon>
        <taxon>Thermoclostridium</taxon>
    </lineage>
</organism>
<dbReference type="RefSeq" id="WP_149679687.1">
    <property type="nucleotide sequence ID" value="NZ_DAONMB010000214.1"/>
</dbReference>
<evidence type="ECO:0008006" key="3">
    <source>
        <dbReference type="Google" id="ProtNLM"/>
    </source>
</evidence>
<evidence type="ECO:0000313" key="1">
    <source>
        <dbReference type="EMBL" id="SHJ57732.1"/>
    </source>
</evidence>
<evidence type="ECO:0000313" key="2">
    <source>
        <dbReference type="Proteomes" id="UP000324781"/>
    </source>
</evidence>
<dbReference type="EMBL" id="FQZP01000078">
    <property type="protein sequence ID" value="SHJ57732.1"/>
    <property type="molecule type" value="Genomic_DNA"/>
</dbReference>
<dbReference type="InterPro" id="IPR003772">
    <property type="entry name" value="YceD"/>
</dbReference>
<dbReference type="PANTHER" id="PTHR34374:SF1">
    <property type="entry name" value="LARGE RIBOSOMAL RNA SUBUNIT ACCUMULATION PROTEIN YCED HOMOLOG 1, CHLOROPLASTIC"/>
    <property type="match status" value="1"/>
</dbReference>
<dbReference type="PANTHER" id="PTHR34374">
    <property type="entry name" value="LARGE RIBOSOMAL RNA SUBUNIT ACCUMULATION PROTEIN YCED HOMOLOG 1, CHLOROPLASTIC"/>
    <property type="match status" value="1"/>
</dbReference>
<dbReference type="Proteomes" id="UP000324781">
    <property type="component" value="Unassembled WGS sequence"/>
</dbReference>
<reference evidence="1 2" key="1">
    <citation type="submission" date="2016-11" db="EMBL/GenBank/DDBJ databases">
        <authorList>
            <person name="Varghese N."/>
            <person name="Submissions S."/>
        </authorList>
    </citation>
    <scope>NUCLEOTIDE SEQUENCE [LARGE SCALE GENOMIC DNA]</scope>
    <source>
        <strain evidence="1 2">DSM 19027</strain>
    </source>
</reference>
<dbReference type="Pfam" id="PF02620">
    <property type="entry name" value="YceD"/>
    <property type="match status" value="1"/>
</dbReference>